<dbReference type="PANTHER" id="PTHR47186">
    <property type="entry name" value="LEUCINE-RICH REPEAT-CONTAINING PROTEIN 57"/>
    <property type="match status" value="1"/>
</dbReference>
<dbReference type="InterPro" id="IPR001611">
    <property type="entry name" value="Leu-rich_rpt"/>
</dbReference>
<sequence length="545" mass="58836">MPTFHQFLKILGLSSVVFLTACGGESDSSDSGSDSSSGGGSSTVSGGFASSDVSGKTFFAIASDKSVMTFDYDTSKMSGGPGYVTSGSYDYYSSSWTLDNGYLVLADDDTKYKLESSETDYLSVCESDADSTPSCSSSELTRWYTDKAKAKTYATSDSAGTAIDFSTITDSKLKSHLQGLEYDNLEQVQIIYANDMEIASMAGLNQFTNLRKIYMAGNALTDISPIQTLTSLDALRIPGQQDSNGDLNLSSYAPITSLTSLRQLELTQFGSTTPTKFELDTYISNHTNKSSIRYLILRGLELDQDDINAIDGMNSLQRLAIEETGATLNFDTLASSNSLSNVRRLELGFNEKDSENSTFTFNTFNTADDIDFSKLQRLSLSNTNLTDSDLLAIGNAIGNSANLKRLDIRYIHSSATDTDFGESFKAPNLEYLKLRVSGADYDLDVPTSGGAFTPSKLKQLYLEDGDINGFTTSHYTNLERLRARESIFSDFTDMAGLATSLNALTKLTQLRVKGAKVGSASGTAITCSALTNAGFSKTNVCNDTD</sequence>
<evidence type="ECO:0008006" key="3">
    <source>
        <dbReference type="Google" id="ProtNLM"/>
    </source>
</evidence>
<dbReference type="PROSITE" id="PS51450">
    <property type="entry name" value="LRR"/>
    <property type="match status" value="1"/>
</dbReference>
<gene>
    <name evidence="1" type="ORF">DN730_15000</name>
</gene>
<dbReference type="OrthoDB" id="6093030at2"/>
<protein>
    <recommendedName>
        <fullName evidence="3">Leucine-rich repeat domain-containing protein</fullName>
    </recommendedName>
</protein>
<dbReference type="SUPFAM" id="SSF52047">
    <property type="entry name" value="RNI-like"/>
    <property type="match status" value="1"/>
</dbReference>
<evidence type="ECO:0000313" key="1">
    <source>
        <dbReference type="EMBL" id="RDL43282.1"/>
    </source>
</evidence>
<organism evidence="1 2">
    <name type="scientific">Marinomonas piezotolerans</name>
    <dbReference type="NCBI Taxonomy" id="2213058"/>
    <lineage>
        <taxon>Bacteria</taxon>
        <taxon>Pseudomonadati</taxon>
        <taxon>Pseudomonadota</taxon>
        <taxon>Gammaproteobacteria</taxon>
        <taxon>Oceanospirillales</taxon>
        <taxon>Oceanospirillaceae</taxon>
        <taxon>Marinomonas</taxon>
    </lineage>
</organism>
<dbReference type="Proteomes" id="UP000254326">
    <property type="component" value="Unassembled WGS sequence"/>
</dbReference>
<evidence type="ECO:0000313" key="2">
    <source>
        <dbReference type="Proteomes" id="UP000254326"/>
    </source>
</evidence>
<comment type="caution">
    <text evidence="1">The sequence shown here is derived from an EMBL/GenBank/DDBJ whole genome shotgun (WGS) entry which is preliminary data.</text>
</comment>
<dbReference type="AlphaFoldDB" id="A0A370U676"/>
<accession>A0A370U676</accession>
<name>A0A370U676_9GAMM</name>
<dbReference type="InterPro" id="IPR032675">
    <property type="entry name" value="LRR_dom_sf"/>
</dbReference>
<dbReference type="RefSeq" id="WP_115468962.1">
    <property type="nucleotide sequence ID" value="NZ_QKRA01000008.1"/>
</dbReference>
<keyword evidence="2" id="KW-1185">Reference proteome</keyword>
<dbReference type="EMBL" id="QKRA01000008">
    <property type="protein sequence ID" value="RDL43282.1"/>
    <property type="molecule type" value="Genomic_DNA"/>
</dbReference>
<proteinExistence type="predicted"/>
<dbReference type="PANTHER" id="PTHR47186:SF59">
    <property type="entry name" value="LEUCINE-RICH REPEAT DOMAIN, L DOMAIN-CONTAINING PROTEIN"/>
    <property type="match status" value="1"/>
</dbReference>
<dbReference type="Gene3D" id="3.80.10.10">
    <property type="entry name" value="Ribonuclease Inhibitor"/>
    <property type="match status" value="2"/>
</dbReference>
<reference evidence="1 2" key="1">
    <citation type="submission" date="2018-06" db="EMBL/GenBank/DDBJ databases">
        <title>Marinomonas sp. YLB-05 draft genome sequence.</title>
        <authorList>
            <person name="Yu L."/>
            <person name="Tang X."/>
        </authorList>
    </citation>
    <scope>NUCLEOTIDE SEQUENCE [LARGE SCALE GENOMIC DNA]</scope>
    <source>
        <strain evidence="1 2">YLB-05</strain>
    </source>
</reference>